<protein>
    <recommendedName>
        <fullName evidence="1">PLD phosphodiesterase domain-containing protein</fullName>
    </recommendedName>
</protein>
<evidence type="ECO:0000259" key="1">
    <source>
        <dbReference type="PROSITE" id="PS50035"/>
    </source>
</evidence>
<dbReference type="PANTHER" id="PTHR21248">
    <property type="entry name" value="CARDIOLIPIN SYNTHASE"/>
    <property type="match status" value="1"/>
</dbReference>
<dbReference type="CDD" id="cd09159">
    <property type="entry name" value="PLDc_ybhO_like_2"/>
    <property type="match status" value="1"/>
</dbReference>
<organism evidence="2 3">
    <name type="scientific">Propioniciclava coleopterorum</name>
    <dbReference type="NCBI Taxonomy" id="2714937"/>
    <lineage>
        <taxon>Bacteria</taxon>
        <taxon>Bacillati</taxon>
        <taxon>Actinomycetota</taxon>
        <taxon>Actinomycetes</taxon>
        <taxon>Propionibacteriales</taxon>
        <taxon>Propionibacteriaceae</taxon>
        <taxon>Propioniciclava</taxon>
    </lineage>
</organism>
<feature type="domain" description="PLD phosphodiesterase" evidence="1">
    <location>
        <begin position="306"/>
        <end position="333"/>
    </location>
</feature>
<evidence type="ECO:0000313" key="2">
    <source>
        <dbReference type="EMBL" id="QIK73973.1"/>
    </source>
</evidence>
<dbReference type="SMART" id="SM00155">
    <property type="entry name" value="PLDc"/>
    <property type="match status" value="2"/>
</dbReference>
<dbReference type="Gene3D" id="3.30.870.10">
    <property type="entry name" value="Endonuclease Chain A"/>
    <property type="match status" value="2"/>
</dbReference>
<dbReference type="Pfam" id="PF13091">
    <property type="entry name" value="PLDc_2"/>
    <property type="match status" value="2"/>
</dbReference>
<dbReference type="GO" id="GO:0030572">
    <property type="term" value="F:phosphatidyltransferase activity"/>
    <property type="evidence" value="ECO:0007669"/>
    <property type="project" value="UniProtKB-ARBA"/>
</dbReference>
<dbReference type="InterPro" id="IPR001736">
    <property type="entry name" value="PLipase_D/transphosphatidylase"/>
</dbReference>
<gene>
    <name evidence="2" type="ORF">G7070_13190</name>
</gene>
<dbReference type="GO" id="GO:0032049">
    <property type="term" value="P:cardiolipin biosynthetic process"/>
    <property type="evidence" value="ECO:0007669"/>
    <property type="project" value="UniProtKB-ARBA"/>
</dbReference>
<proteinExistence type="predicted"/>
<feature type="domain" description="PLD phosphodiesterase" evidence="1">
    <location>
        <begin position="139"/>
        <end position="166"/>
    </location>
</feature>
<dbReference type="PANTHER" id="PTHR21248:SF22">
    <property type="entry name" value="PHOSPHOLIPASE D"/>
    <property type="match status" value="1"/>
</dbReference>
<dbReference type="InterPro" id="IPR025202">
    <property type="entry name" value="PLD-like_dom"/>
</dbReference>
<keyword evidence="3" id="KW-1185">Reference proteome</keyword>
<dbReference type="CDD" id="cd09110">
    <property type="entry name" value="PLDc_CLS_1"/>
    <property type="match status" value="1"/>
</dbReference>
<accession>A0A6G7YB00</accession>
<dbReference type="KEGG" id="prv:G7070_13190"/>
<sequence length="393" mass="44592">MAAAQAGTIAALMVVDRRRKRHRGHVRFPSTPPRELPAGEDLLSVYTKGRDLYDDMIAAIDAAEHTIFLETYIWKGDRVGQRFKRALTEAAARGVEVHVVYDVFANLVVPQKFFRFDPRIHVLRHRPWTGARGPLSFRSPGLNHRKILVVDGTTAFLGGYNLGSLYATRWRDTHLRIRGAAAADLANAFVDYWNMARRGQRALPQPADRPWESSVRITRNVPSIGVYPIRYTYLEAIDRARDHIWLTHAYLIPDDDLTYALVEAADRGVDVRIIVPAESNHIVADWISRGFYTTLLRRGIRLFLYQDAMVHAKTATADGRWSVIGTANLDRLSLTGNYEINAEILDADVAAEMERIFEMDASNCIELTLEEWQTRSIAMKVSEAILSPLRHFL</sequence>
<name>A0A6G7YB00_9ACTN</name>
<dbReference type="PROSITE" id="PS50035">
    <property type="entry name" value="PLD"/>
    <property type="match status" value="2"/>
</dbReference>
<dbReference type="AlphaFoldDB" id="A0A6G7YB00"/>
<evidence type="ECO:0000313" key="3">
    <source>
        <dbReference type="Proteomes" id="UP000501058"/>
    </source>
</evidence>
<dbReference type="SUPFAM" id="SSF56024">
    <property type="entry name" value="Phospholipase D/nuclease"/>
    <property type="match status" value="2"/>
</dbReference>
<dbReference type="EMBL" id="CP049865">
    <property type="protein sequence ID" value="QIK73973.1"/>
    <property type="molecule type" value="Genomic_DNA"/>
</dbReference>
<reference evidence="2 3" key="1">
    <citation type="submission" date="2020-03" db="EMBL/GenBank/DDBJ databases">
        <title>Propioniciclava sp. nov., isolated from Hydrophilus acuminatus.</title>
        <authorList>
            <person name="Hyun D.-W."/>
            <person name="Bae J.-W."/>
        </authorList>
    </citation>
    <scope>NUCLEOTIDE SEQUENCE [LARGE SCALE GENOMIC DNA]</scope>
    <source>
        <strain evidence="2 3">HDW11</strain>
    </source>
</reference>
<dbReference type="Proteomes" id="UP000501058">
    <property type="component" value="Chromosome"/>
</dbReference>